<feature type="transmembrane region" description="Helical" evidence="1">
    <location>
        <begin position="266"/>
        <end position="288"/>
    </location>
</feature>
<feature type="transmembrane region" description="Helical" evidence="1">
    <location>
        <begin position="74"/>
        <end position="92"/>
    </location>
</feature>
<protein>
    <submittedName>
        <fullName evidence="2">Uncharacterized protein</fullName>
    </submittedName>
</protein>
<reference evidence="2 3" key="1">
    <citation type="submission" date="2019-04" db="EMBL/GenBank/DDBJ databases">
        <title>Comparative genomics and transcriptomics to analyze fruiting body development in filamentous ascomycetes.</title>
        <authorList>
            <consortium name="DOE Joint Genome Institute"/>
            <person name="Lutkenhaus R."/>
            <person name="Traeger S."/>
            <person name="Breuer J."/>
            <person name="Kuo A."/>
            <person name="Lipzen A."/>
            <person name="Pangilinan J."/>
            <person name="Dilworth D."/>
            <person name="Sandor L."/>
            <person name="Poggeler S."/>
            <person name="Barry K."/>
            <person name="Grigoriev I.V."/>
            <person name="Nowrousian M."/>
        </authorList>
    </citation>
    <scope>NUCLEOTIDE SEQUENCE [LARGE SCALE GENOMIC DNA]</scope>
    <source>
        <strain evidence="2 3">CBS 389.68</strain>
    </source>
</reference>
<keyword evidence="1" id="KW-0472">Membrane</keyword>
<name>A0A4S2N3B4_9PEZI</name>
<dbReference type="EMBL" id="ML220113">
    <property type="protein sequence ID" value="TGZ83597.1"/>
    <property type="molecule type" value="Genomic_DNA"/>
</dbReference>
<evidence type="ECO:0000256" key="1">
    <source>
        <dbReference type="SAM" id="Phobius"/>
    </source>
</evidence>
<evidence type="ECO:0000313" key="2">
    <source>
        <dbReference type="EMBL" id="TGZ83597.1"/>
    </source>
</evidence>
<gene>
    <name evidence="2" type="ORF">EX30DRAFT_393171</name>
</gene>
<keyword evidence="3" id="KW-1185">Reference proteome</keyword>
<dbReference type="AlphaFoldDB" id="A0A4S2N3B4"/>
<evidence type="ECO:0000313" key="3">
    <source>
        <dbReference type="Proteomes" id="UP000298138"/>
    </source>
</evidence>
<keyword evidence="1" id="KW-0812">Transmembrane</keyword>
<keyword evidence="1" id="KW-1133">Transmembrane helix</keyword>
<organism evidence="2 3">
    <name type="scientific">Ascodesmis nigricans</name>
    <dbReference type="NCBI Taxonomy" id="341454"/>
    <lineage>
        <taxon>Eukaryota</taxon>
        <taxon>Fungi</taxon>
        <taxon>Dikarya</taxon>
        <taxon>Ascomycota</taxon>
        <taxon>Pezizomycotina</taxon>
        <taxon>Pezizomycetes</taxon>
        <taxon>Pezizales</taxon>
        <taxon>Ascodesmidaceae</taxon>
        <taxon>Ascodesmis</taxon>
    </lineage>
</organism>
<accession>A0A4S2N3B4</accession>
<feature type="transmembrane region" description="Helical" evidence="1">
    <location>
        <begin position="104"/>
        <end position="127"/>
    </location>
</feature>
<feature type="transmembrane region" description="Helical" evidence="1">
    <location>
        <begin position="38"/>
        <end position="62"/>
    </location>
</feature>
<dbReference type="OrthoDB" id="3021074at2759"/>
<proteinExistence type="predicted"/>
<sequence length="356" mass="39205">MTTLTACAFTLSGTYSPTARYLFYALTLLCTVSRHATWLIGGTLAGSLLFSSIAVAHSFPLLIRPSASGVDLDVFPVFTITSVGALAAGPMLKWSSTVRESESAVRTVVAAWMIWCFVGAVVGGVAVRRTLDTMKYPVENCGAAGSNMREYQVPEMVELLQWREMLWKWSTAVMVLAGIVGIFGFFLGLVNRRRIRDEAIRAKILAESQTREERRRLKKKRYSVVGFVAPMAVRLSLVLAIVQVGVMERFMIGPKAMPSTESMKAVGSWGPLVGVGLGLIVGLMKAMLSGDHRVAREVELVEQLPIKAATEGPWWAVLRDMWDALQDASRWCLRLGVMRRRDFGLEGRTDLGVSVR</sequence>
<dbReference type="Proteomes" id="UP000298138">
    <property type="component" value="Unassembled WGS sequence"/>
</dbReference>
<feature type="transmembrane region" description="Helical" evidence="1">
    <location>
        <begin position="224"/>
        <end position="246"/>
    </location>
</feature>
<feature type="transmembrane region" description="Helical" evidence="1">
    <location>
        <begin position="166"/>
        <end position="190"/>
    </location>
</feature>
<dbReference type="InParanoid" id="A0A4S2N3B4"/>